<dbReference type="OMA" id="NHIAEAY"/>
<keyword evidence="5" id="KW-0560">Oxidoreductase</keyword>
<comment type="cofactor">
    <cofactor evidence="1">
        <name>FAD</name>
        <dbReference type="ChEBI" id="CHEBI:57692"/>
    </cofactor>
</comment>
<dbReference type="EMBL" id="CH408158">
    <property type="protein sequence ID" value="EDK39261.2"/>
    <property type="molecule type" value="Genomic_DNA"/>
</dbReference>
<keyword evidence="8" id="KW-1185">Reference proteome</keyword>
<evidence type="ECO:0000313" key="7">
    <source>
        <dbReference type="EMBL" id="EDK39261.2"/>
    </source>
</evidence>
<proteinExistence type="inferred from homology"/>
<dbReference type="InterPro" id="IPR006076">
    <property type="entry name" value="FAD-dep_OxRdtase"/>
</dbReference>
<dbReference type="SUPFAM" id="SSF51971">
    <property type="entry name" value="Nucleotide-binding domain"/>
    <property type="match status" value="1"/>
</dbReference>
<sequence length="197" mass="21942">MMNYLQRKGVQVNRKKLNHIAEAYYPDTIAVVNCSGIGARSLGGVEDTMVYPTRGQVVVVKAPHISENRMFWGKDSATYVIKRPYSNDQMILGGFLQHGDWTPDTLKEQSDDILNRTTKMFPKILSDNIHGPNIEDLEVLRVVAGLRPSRTGGVRIEKQNFQNKILVHNYGASGYGYQSGYAMGQEAAKLALATPKL</sequence>
<dbReference type="Gene3D" id="3.30.9.10">
    <property type="entry name" value="D-Amino Acid Oxidase, subunit A, domain 2"/>
    <property type="match status" value="1"/>
</dbReference>
<dbReference type="AlphaFoldDB" id="A5DJA7"/>
<evidence type="ECO:0000259" key="6">
    <source>
        <dbReference type="Pfam" id="PF01266"/>
    </source>
</evidence>
<feature type="domain" description="FAD dependent oxidoreductase" evidence="6">
    <location>
        <begin position="28"/>
        <end position="190"/>
    </location>
</feature>
<protein>
    <recommendedName>
        <fullName evidence="6">FAD dependent oxidoreductase domain-containing protein</fullName>
    </recommendedName>
</protein>
<dbReference type="InterPro" id="IPR023209">
    <property type="entry name" value="DAO"/>
</dbReference>
<dbReference type="GO" id="GO:0019478">
    <property type="term" value="P:D-amino acid catabolic process"/>
    <property type="evidence" value="ECO:0007669"/>
    <property type="project" value="TreeGrafter"/>
</dbReference>
<name>A5DJA7_PICGU</name>
<evidence type="ECO:0000256" key="4">
    <source>
        <dbReference type="ARBA" id="ARBA00022827"/>
    </source>
</evidence>
<evidence type="ECO:0000256" key="5">
    <source>
        <dbReference type="ARBA" id="ARBA00023002"/>
    </source>
</evidence>
<dbReference type="SUPFAM" id="SSF54373">
    <property type="entry name" value="FAD-linked reductases, C-terminal domain"/>
    <property type="match status" value="1"/>
</dbReference>
<keyword evidence="4" id="KW-0274">FAD</keyword>
<dbReference type="InParanoid" id="A5DJA7"/>
<evidence type="ECO:0000256" key="2">
    <source>
        <dbReference type="ARBA" id="ARBA00006730"/>
    </source>
</evidence>
<dbReference type="OrthoDB" id="2015447at2759"/>
<dbReference type="GO" id="GO:0071949">
    <property type="term" value="F:FAD binding"/>
    <property type="evidence" value="ECO:0007669"/>
    <property type="project" value="InterPro"/>
</dbReference>
<comment type="similarity">
    <text evidence="2">Belongs to the DAMOX/DASOX family.</text>
</comment>
<dbReference type="STRING" id="294746.A5DJA7"/>
<dbReference type="eggNOG" id="KOG3923">
    <property type="taxonomic scope" value="Eukaryota"/>
</dbReference>
<dbReference type="KEGG" id="pgu:PGUG_03358"/>
<accession>A5DJA7</accession>
<dbReference type="Proteomes" id="UP000001997">
    <property type="component" value="Unassembled WGS sequence"/>
</dbReference>
<dbReference type="PANTHER" id="PTHR11530">
    <property type="entry name" value="D-AMINO ACID OXIDASE"/>
    <property type="match status" value="1"/>
</dbReference>
<dbReference type="GeneID" id="5126108"/>
<organism evidence="7 8">
    <name type="scientific">Meyerozyma guilliermondii (strain ATCC 6260 / CBS 566 / DSM 6381 / JCM 1539 / NBRC 10279 / NRRL Y-324)</name>
    <name type="common">Yeast</name>
    <name type="synonym">Candida guilliermondii</name>
    <dbReference type="NCBI Taxonomy" id="294746"/>
    <lineage>
        <taxon>Eukaryota</taxon>
        <taxon>Fungi</taxon>
        <taxon>Dikarya</taxon>
        <taxon>Ascomycota</taxon>
        <taxon>Saccharomycotina</taxon>
        <taxon>Pichiomycetes</taxon>
        <taxon>Debaryomycetaceae</taxon>
        <taxon>Meyerozyma</taxon>
    </lineage>
</organism>
<evidence type="ECO:0000256" key="1">
    <source>
        <dbReference type="ARBA" id="ARBA00001974"/>
    </source>
</evidence>
<dbReference type="HOGENOM" id="CLU_034311_3_1_1"/>
<reference evidence="7 8" key="1">
    <citation type="journal article" date="2009" name="Nature">
        <title>Evolution of pathogenicity and sexual reproduction in eight Candida genomes.</title>
        <authorList>
            <person name="Butler G."/>
            <person name="Rasmussen M.D."/>
            <person name="Lin M.F."/>
            <person name="Santos M.A."/>
            <person name="Sakthikumar S."/>
            <person name="Munro C.A."/>
            <person name="Rheinbay E."/>
            <person name="Grabherr M."/>
            <person name="Forche A."/>
            <person name="Reedy J.L."/>
            <person name="Agrafioti I."/>
            <person name="Arnaud M.B."/>
            <person name="Bates S."/>
            <person name="Brown A.J."/>
            <person name="Brunke S."/>
            <person name="Costanzo M.C."/>
            <person name="Fitzpatrick D.A."/>
            <person name="de Groot P.W."/>
            <person name="Harris D."/>
            <person name="Hoyer L.L."/>
            <person name="Hube B."/>
            <person name="Klis F.M."/>
            <person name="Kodira C."/>
            <person name="Lennard N."/>
            <person name="Logue M.E."/>
            <person name="Martin R."/>
            <person name="Neiman A.M."/>
            <person name="Nikolaou E."/>
            <person name="Quail M.A."/>
            <person name="Quinn J."/>
            <person name="Santos M.C."/>
            <person name="Schmitzberger F.F."/>
            <person name="Sherlock G."/>
            <person name="Shah P."/>
            <person name="Silverstein K.A."/>
            <person name="Skrzypek M.S."/>
            <person name="Soll D."/>
            <person name="Staggs R."/>
            <person name="Stansfield I."/>
            <person name="Stumpf M.P."/>
            <person name="Sudbery P.E."/>
            <person name="Srikantha T."/>
            <person name="Zeng Q."/>
            <person name="Berman J."/>
            <person name="Berriman M."/>
            <person name="Heitman J."/>
            <person name="Gow N.A."/>
            <person name="Lorenz M.C."/>
            <person name="Birren B.W."/>
            <person name="Kellis M."/>
            <person name="Cuomo C.A."/>
        </authorList>
    </citation>
    <scope>NUCLEOTIDE SEQUENCE [LARGE SCALE GENOMIC DNA]</scope>
    <source>
        <strain evidence="8">ATCC 6260 / CBS 566 / DSM 6381 / JCM 1539 / NBRC 10279 / NRRL Y-324</strain>
    </source>
</reference>
<evidence type="ECO:0000256" key="3">
    <source>
        <dbReference type="ARBA" id="ARBA00022630"/>
    </source>
</evidence>
<dbReference type="RefSeq" id="XP_001483978.2">
    <property type="nucleotide sequence ID" value="XM_001483928.1"/>
</dbReference>
<dbReference type="GO" id="GO:0005737">
    <property type="term" value="C:cytoplasm"/>
    <property type="evidence" value="ECO:0007669"/>
    <property type="project" value="TreeGrafter"/>
</dbReference>
<dbReference type="Pfam" id="PF01266">
    <property type="entry name" value="DAO"/>
    <property type="match status" value="1"/>
</dbReference>
<gene>
    <name evidence="7" type="ORF">PGUG_03358</name>
</gene>
<keyword evidence="3" id="KW-0285">Flavoprotein</keyword>
<evidence type="ECO:0000313" key="8">
    <source>
        <dbReference type="Proteomes" id="UP000001997"/>
    </source>
</evidence>
<dbReference type="PANTHER" id="PTHR11530:SF11">
    <property type="entry name" value="D-ASPARTATE OXIDASE"/>
    <property type="match status" value="1"/>
</dbReference>
<dbReference type="GO" id="GO:0003884">
    <property type="term" value="F:D-amino-acid oxidase activity"/>
    <property type="evidence" value="ECO:0007669"/>
    <property type="project" value="InterPro"/>
</dbReference>